<accession>A0A132NX70</accession>
<dbReference type="VEuPathDB" id="GiardiaDB:QR46_1318"/>
<dbReference type="Proteomes" id="UP000070089">
    <property type="component" value="Unassembled WGS sequence"/>
</dbReference>
<dbReference type="EMBL" id="JXTI01000026">
    <property type="protein sequence ID" value="KWX14654.1"/>
    <property type="molecule type" value="Genomic_DNA"/>
</dbReference>
<comment type="caution">
    <text evidence="1">The sequence shown here is derived from an EMBL/GenBank/DDBJ whole genome shotgun (WGS) entry which is preliminary data.</text>
</comment>
<evidence type="ECO:0000313" key="2">
    <source>
        <dbReference type="Proteomes" id="UP000070089"/>
    </source>
</evidence>
<evidence type="ECO:0000313" key="1">
    <source>
        <dbReference type="EMBL" id="KWX14654.1"/>
    </source>
</evidence>
<protein>
    <submittedName>
        <fullName evidence="1">Uncharacterized protein</fullName>
    </submittedName>
</protein>
<proteinExistence type="predicted"/>
<reference evidence="1 2" key="1">
    <citation type="journal article" date="2015" name="Mol. Biochem. Parasitol.">
        <title>Identification of polymorphic genes for use in assemblage B genotyping assays through comparative genomics of multiple assemblage B Giardia duodenalis isolates.</title>
        <authorList>
            <person name="Wielinga C."/>
            <person name="Thompson R.C."/>
            <person name="Monis P."/>
            <person name="Ryan U."/>
        </authorList>
    </citation>
    <scope>NUCLEOTIDE SEQUENCE [LARGE SCALE GENOMIC DNA]</scope>
    <source>
        <strain evidence="1 2">BAH15c1</strain>
    </source>
</reference>
<name>A0A132NX70_GIAIN</name>
<dbReference type="AlphaFoldDB" id="A0A132NX70"/>
<sequence>MLSSPGTFDVTQVKHLDRLFINVQRRVQQTATGLTTANRNMPYLLTMELLDTLRKYYSREGHQHHIIPLYSSNMNSRVTFLSSNTGSSSSSDIPVRHTLTLHLFRSQDLPLGSFHTGLLILEADPADSGAFYTEVDVLASNVHTDLVIYIADLPMGARFASTQLEEDLCVRSMLGQVSGVTALEGHEKLSVKELYESFKDIAEDSISDILSGLLERESSNGTTRTHVSFLLIYVPVTDAILDECYLADMAPRLHKLSEALVLRT</sequence>
<gene>
    <name evidence="1" type="ORF">QR46_1318</name>
</gene>
<organism evidence="1 2">
    <name type="scientific">Giardia duodenalis assemblage B</name>
    <dbReference type="NCBI Taxonomy" id="1394984"/>
    <lineage>
        <taxon>Eukaryota</taxon>
        <taxon>Metamonada</taxon>
        <taxon>Diplomonadida</taxon>
        <taxon>Hexamitidae</taxon>
        <taxon>Giardiinae</taxon>
        <taxon>Giardia</taxon>
    </lineage>
</organism>
<dbReference type="OrthoDB" id="10255933at2759"/>